<reference evidence="2 3" key="1">
    <citation type="submission" date="2018-07" db="EMBL/GenBank/DDBJ databases">
        <title>Genomic Encyclopedia of Type Strains, Phase IV (KMG-IV): sequencing the most valuable type-strain genomes for metagenomic binning, comparative biology and taxonomic classification.</title>
        <authorList>
            <person name="Goeker M."/>
        </authorList>
    </citation>
    <scope>NUCLEOTIDE SEQUENCE [LARGE SCALE GENOMIC DNA]</scope>
    <source>
        <strain evidence="2 3">DSM 21634</strain>
    </source>
</reference>
<dbReference type="RefSeq" id="WP_114466975.1">
    <property type="nucleotide sequence ID" value="NZ_QPJK01000002.1"/>
</dbReference>
<gene>
    <name evidence="2" type="ORF">DES41_102122</name>
</gene>
<protein>
    <submittedName>
        <fullName evidence="2">Uncharacterized protein</fullName>
    </submittedName>
</protein>
<dbReference type="EMBL" id="QPJK01000002">
    <property type="protein sequence ID" value="RCW73808.1"/>
    <property type="molecule type" value="Genomic_DNA"/>
</dbReference>
<sequence length="693" mass="70902">MPKFTTPAGTTQRYISALDRNAPDSIPGTKKVYADRAAFLQGVADERACIAMGLPVWYDGIDLQVLAEPAAVKRLWTLSTTAGSAAANATASHGRTAVIAFKKFTLASDDNRVLATIGAPGVGVGDNGDLALDETAGIVYRKALGAWAQETTLGGTASDPEPKAIEASTYTLLALDKTLDFKVACAVTVPPGLPRSFAMSYVVTGLGAVSFAAGSGVDLANTAGNANAAAGSSGAIVGTSTLNGLRLLNGAPASSGSTRTFRGAVADQAAMLAATAAVGDWVTRTDLNAAAYELTASPATALANWKAYGTGGATRVWRGAAANEAAMLSLSGAAVGDWMSRTDLGGIGYELKALPATTLANWQSYATLPSGLPAAVAFGTSIQLDGNRMVSAPQQVAGPMSFSLNSAGLADGARWTTVLIGDGTNTPSLGPFIKRGGVAMGNTNAQEYIVTFQRIAGKNYYTVELGELRLNALVAGSNFNTATSGTLLQDVINSAGANWVKRPTSSGAGVSGYSAAASGTSPNPVRLRGSPQGNTITLFYTCTSITMPGTGGVMAKVKFHQFTPTTGISFAIYLRGDMSGAASADKGIVLGYSTAGWSLSYRDGSGTSTALATAVATNIPAEGTDCEVVFKVEPNKQTVSVNGVEIFSTTKPDSEMTQLGTECGLRFTHTATVWSNSTGPQVDSAEFFTYLPG</sequence>
<feature type="region of interest" description="Disordered" evidence="1">
    <location>
        <begin position="505"/>
        <end position="528"/>
    </location>
</feature>
<dbReference type="AlphaFoldDB" id="A0A368Y3C6"/>
<evidence type="ECO:0000313" key="3">
    <source>
        <dbReference type="Proteomes" id="UP000252884"/>
    </source>
</evidence>
<name>A0A368Y3C6_9BURK</name>
<evidence type="ECO:0000313" key="2">
    <source>
        <dbReference type="EMBL" id="RCW73808.1"/>
    </source>
</evidence>
<accession>A0A368Y3C6</accession>
<keyword evidence="3" id="KW-1185">Reference proteome</keyword>
<dbReference type="Gene3D" id="2.60.120.870">
    <property type="match status" value="1"/>
</dbReference>
<evidence type="ECO:0000256" key="1">
    <source>
        <dbReference type="SAM" id="MobiDB-lite"/>
    </source>
</evidence>
<comment type="caution">
    <text evidence="2">The sequence shown here is derived from an EMBL/GenBank/DDBJ whole genome shotgun (WGS) entry which is preliminary data.</text>
</comment>
<organism evidence="2 3">
    <name type="scientific">Pseudorhodoferax soli</name>
    <dbReference type="NCBI Taxonomy" id="545864"/>
    <lineage>
        <taxon>Bacteria</taxon>
        <taxon>Pseudomonadati</taxon>
        <taxon>Pseudomonadota</taxon>
        <taxon>Betaproteobacteria</taxon>
        <taxon>Burkholderiales</taxon>
        <taxon>Comamonadaceae</taxon>
    </lineage>
</organism>
<dbReference type="Proteomes" id="UP000252884">
    <property type="component" value="Unassembled WGS sequence"/>
</dbReference>
<feature type="compositionally biased region" description="Low complexity" evidence="1">
    <location>
        <begin position="505"/>
        <end position="521"/>
    </location>
</feature>
<proteinExistence type="predicted"/>